<protein>
    <submittedName>
        <fullName evidence="2">Uncharacterized protein</fullName>
    </submittedName>
</protein>
<sequence length="153" mass="17736">MLPNWLRSCNKVEWNSPKEGVDLNLVILPDSSDWEKIIRVPFIPKGRVGPRRGHHSQNDSNRLSEPQKPRDPMRCMISDGDYPIGMQLLDPNHDYTTGPYKPVEDNGHKIVTQYGDTLKLSKGLTFELYRYQSTERYTINYIEITVYLDSKPV</sequence>
<dbReference type="EMBL" id="CALNXI010000115">
    <property type="protein sequence ID" value="CAH3019415.1"/>
    <property type="molecule type" value="Genomic_DNA"/>
</dbReference>
<evidence type="ECO:0000313" key="3">
    <source>
        <dbReference type="Proteomes" id="UP001159427"/>
    </source>
</evidence>
<reference evidence="2 3" key="1">
    <citation type="submission" date="2022-05" db="EMBL/GenBank/DDBJ databases">
        <authorList>
            <consortium name="Genoscope - CEA"/>
            <person name="William W."/>
        </authorList>
    </citation>
    <scope>NUCLEOTIDE SEQUENCE [LARGE SCALE GENOMIC DNA]</scope>
</reference>
<accession>A0ABN8LQ79</accession>
<organism evidence="2 3">
    <name type="scientific">Porites evermanni</name>
    <dbReference type="NCBI Taxonomy" id="104178"/>
    <lineage>
        <taxon>Eukaryota</taxon>
        <taxon>Metazoa</taxon>
        <taxon>Cnidaria</taxon>
        <taxon>Anthozoa</taxon>
        <taxon>Hexacorallia</taxon>
        <taxon>Scleractinia</taxon>
        <taxon>Fungiina</taxon>
        <taxon>Poritidae</taxon>
        <taxon>Porites</taxon>
    </lineage>
</organism>
<gene>
    <name evidence="2" type="ORF">PEVE_00002552</name>
</gene>
<feature type="region of interest" description="Disordered" evidence="1">
    <location>
        <begin position="48"/>
        <end position="73"/>
    </location>
</feature>
<proteinExistence type="predicted"/>
<keyword evidence="3" id="KW-1185">Reference proteome</keyword>
<evidence type="ECO:0000313" key="2">
    <source>
        <dbReference type="EMBL" id="CAH3019415.1"/>
    </source>
</evidence>
<name>A0ABN8LQ79_9CNID</name>
<evidence type="ECO:0000256" key="1">
    <source>
        <dbReference type="SAM" id="MobiDB-lite"/>
    </source>
</evidence>
<comment type="caution">
    <text evidence="2">The sequence shown here is derived from an EMBL/GenBank/DDBJ whole genome shotgun (WGS) entry which is preliminary data.</text>
</comment>
<dbReference type="Proteomes" id="UP001159427">
    <property type="component" value="Unassembled WGS sequence"/>
</dbReference>